<sequence length="366" mass="42313">MFKQKLTRTVDGNYIISVKDVVDLDKTIKLACIDYDKSVEENQRLRYQNKHIETKCIELQVKLDEVKTNLCLALDYKVGDNRDVMHLINVCVALNARESEHQYILEEKNKLKQTLDLQLLNIRSEISSRCDELTSTVEKLKEEIIVKDAIISELINGIHSIKTTNDEMYANDKILKEKLLTELKNTKRELHEAKYITAVHIGRNHDINEHYLQVKCLYEGLRKENANLKSSMGIYQRQLANRSKQCTDNVKLMETLQSNAIEQKRNETLLADKYEQATVRIENLIYKTIFLDNRVKLLEGNLKEKCSQISTVERIANAQLAESIGIIDKLSQKCKELELKNAKYDGMQNATLRPSNTIDEKVKVNV</sequence>
<evidence type="ECO:0000256" key="1">
    <source>
        <dbReference type="SAM" id="Coils"/>
    </source>
</evidence>
<reference evidence="2 3" key="1">
    <citation type="submission" date="2019-08" db="EMBL/GenBank/DDBJ databases">
        <authorList>
            <person name="Alioto T."/>
            <person name="Alioto T."/>
            <person name="Gomez Garrido J."/>
        </authorList>
    </citation>
    <scope>NUCLEOTIDE SEQUENCE [LARGE SCALE GENOMIC DNA]</scope>
</reference>
<evidence type="ECO:0000313" key="3">
    <source>
        <dbReference type="Proteomes" id="UP000325440"/>
    </source>
</evidence>
<dbReference type="Proteomes" id="UP000325440">
    <property type="component" value="Unassembled WGS sequence"/>
</dbReference>
<dbReference type="AlphaFoldDB" id="A0A5E4MBY4"/>
<organism evidence="2 3">
    <name type="scientific">Cinara cedri</name>
    <dbReference type="NCBI Taxonomy" id="506608"/>
    <lineage>
        <taxon>Eukaryota</taxon>
        <taxon>Metazoa</taxon>
        <taxon>Ecdysozoa</taxon>
        <taxon>Arthropoda</taxon>
        <taxon>Hexapoda</taxon>
        <taxon>Insecta</taxon>
        <taxon>Pterygota</taxon>
        <taxon>Neoptera</taxon>
        <taxon>Paraneoptera</taxon>
        <taxon>Hemiptera</taxon>
        <taxon>Sternorrhyncha</taxon>
        <taxon>Aphidomorpha</taxon>
        <taxon>Aphidoidea</taxon>
        <taxon>Aphididae</taxon>
        <taxon>Lachninae</taxon>
        <taxon>Cinara</taxon>
    </lineage>
</organism>
<evidence type="ECO:0000313" key="2">
    <source>
        <dbReference type="EMBL" id="VVC29768.1"/>
    </source>
</evidence>
<name>A0A5E4MBY4_9HEMI</name>
<dbReference type="EMBL" id="CABPRJ010000498">
    <property type="protein sequence ID" value="VVC29768.1"/>
    <property type="molecule type" value="Genomic_DNA"/>
</dbReference>
<proteinExistence type="predicted"/>
<protein>
    <submittedName>
        <fullName evidence="2">Uncharacterized protein</fullName>
    </submittedName>
</protein>
<keyword evidence="3" id="KW-1185">Reference proteome</keyword>
<gene>
    <name evidence="2" type="ORF">CINCED_3A014978</name>
</gene>
<feature type="coiled-coil region" evidence="1">
    <location>
        <begin position="320"/>
        <end position="347"/>
    </location>
</feature>
<accession>A0A5E4MBY4</accession>
<keyword evidence="1" id="KW-0175">Coiled coil</keyword>
<feature type="coiled-coil region" evidence="1">
    <location>
        <begin position="176"/>
        <end position="238"/>
    </location>
</feature>